<feature type="domain" description="Beta-lactamase-related" evidence="1">
    <location>
        <begin position="28"/>
        <end position="352"/>
    </location>
</feature>
<dbReference type="PANTHER" id="PTHR46825:SF9">
    <property type="entry name" value="BETA-LACTAMASE-RELATED DOMAIN-CONTAINING PROTEIN"/>
    <property type="match status" value="1"/>
</dbReference>
<proteinExistence type="predicted"/>
<evidence type="ECO:0000313" key="3">
    <source>
        <dbReference type="Proteomes" id="UP001597526"/>
    </source>
</evidence>
<organism evidence="2 3">
    <name type="scientific">Croceitalea marina</name>
    <dbReference type="NCBI Taxonomy" id="1775166"/>
    <lineage>
        <taxon>Bacteria</taxon>
        <taxon>Pseudomonadati</taxon>
        <taxon>Bacteroidota</taxon>
        <taxon>Flavobacteriia</taxon>
        <taxon>Flavobacteriales</taxon>
        <taxon>Flavobacteriaceae</taxon>
        <taxon>Croceitalea</taxon>
    </lineage>
</organism>
<dbReference type="InterPro" id="IPR012338">
    <property type="entry name" value="Beta-lactam/transpept-like"/>
</dbReference>
<dbReference type="SUPFAM" id="SSF56601">
    <property type="entry name" value="beta-lactamase/transpeptidase-like"/>
    <property type="match status" value="1"/>
</dbReference>
<dbReference type="InterPro" id="IPR001466">
    <property type="entry name" value="Beta-lactam-related"/>
</dbReference>
<sequence length="367" mass="40938">MKIRTFILIIFLAIYTSAYCQLSRSEEQKLDSLMKENKIPGASLSILKNSKVVYSKGFGISNASNKVNEKTIFQAASLSKFPTGLLFLINTQNQIFDLDNDVNVYLKTNKLDGYKSEPNTIPTISQLLSHTGGMNTHGFLGYKPNRKIIPTIENVIDGKHTFLWESEIKIKNKVNSEFNYSGGGYCYLQKVIKDTKGELFRTVMQKELLQPLNMKNSYFGLNPNKEDDIAYGYKNGKPIKFGYRVYPQEAAAALWTNSFDYSQLLLEVLAGLNDDKSSILTKESIALLKSPAKLSNGKLIRSGLGVGLQLDENKKVKGISHGGANVGYSSFFYLNLTNGSGYVILTNAHYANLKEIKNLITENIAEN</sequence>
<dbReference type="RefSeq" id="WP_377767644.1">
    <property type="nucleotide sequence ID" value="NZ_JBHULB010000043.1"/>
</dbReference>
<evidence type="ECO:0000259" key="1">
    <source>
        <dbReference type="Pfam" id="PF00144"/>
    </source>
</evidence>
<reference evidence="3" key="1">
    <citation type="journal article" date="2019" name="Int. J. Syst. Evol. Microbiol.">
        <title>The Global Catalogue of Microorganisms (GCM) 10K type strain sequencing project: providing services to taxonomists for standard genome sequencing and annotation.</title>
        <authorList>
            <consortium name="The Broad Institute Genomics Platform"/>
            <consortium name="The Broad Institute Genome Sequencing Center for Infectious Disease"/>
            <person name="Wu L."/>
            <person name="Ma J."/>
        </authorList>
    </citation>
    <scope>NUCLEOTIDE SEQUENCE [LARGE SCALE GENOMIC DNA]</scope>
    <source>
        <strain evidence="3">KCTC 52368</strain>
    </source>
</reference>
<gene>
    <name evidence="2" type="ORF">ACFSQJ_14245</name>
</gene>
<comment type="caution">
    <text evidence="2">The sequence shown here is derived from an EMBL/GenBank/DDBJ whole genome shotgun (WGS) entry which is preliminary data.</text>
</comment>
<dbReference type="Gene3D" id="3.40.710.10">
    <property type="entry name" value="DD-peptidase/beta-lactamase superfamily"/>
    <property type="match status" value="1"/>
</dbReference>
<dbReference type="PANTHER" id="PTHR46825">
    <property type="entry name" value="D-ALANYL-D-ALANINE-CARBOXYPEPTIDASE/ENDOPEPTIDASE AMPH"/>
    <property type="match status" value="1"/>
</dbReference>
<keyword evidence="2" id="KW-0378">Hydrolase</keyword>
<protein>
    <submittedName>
        <fullName evidence="2">Serine hydrolase domain-containing protein</fullName>
        <ecNumber evidence="2">3.-.-.-</ecNumber>
    </submittedName>
</protein>
<dbReference type="GO" id="GO:0016787">
    <property type="term" value="F:hydrolase activity"/>
    <property type="evidence" value="ECO:0007669"/>
    <property type="project" value="UniProtKB-KW"/>
</dbReference>
<dbReference type="Pfam" id="PF00144">
    <property type="entry name" value="Beta-lactamase"/>
    <property type="match status" value="1"/>
</dbReference>
<name>A0ABW5MZ19_9FLAO</name>
<evidence type="ECO:0000313" key="2">
    <source>
        <dbReference type="EMBL" id="MFD2588103.1"/>
    </source>
</evidence>
<dbReference type="EMBL" id="JBHULB010000043">
    <property type="protein sequence ID" value="MFD2588103.1"/>
    <property type="molecule type" value="Genomic_DNA"/>
</dbReference>
<dbReference type="EC" id="3.-.-.-" evidence="2"/>
<keyword evidence="3" id="KW-1185">Reference proteome</keyword>
<accession>A0ABW5MZ19</accession>
<dbReference type="InterPro" id="IPR050491">
    <property type="entry name" value="AmpC-like"/>
</dbReference>
<dbReference type="Proteomes" id="UP001597526">
    <property type="component" value="Unassembled WGS sequence"/>
</dbReference>